<proteinExistence type="predicted"/>
<reference evidence="3" key="1">
    <citation type="submission" date="2018-05" db="EMBL/GenBank/DDBJ databases">
        <authorList>
            <person name="Li Y."/>
        </authorList>
    </citation>
    <scope>NUCLEOTIDE SEQUENCE [LARGE SCALE GENOMIC DNA]</scope>
    <source>
        <strain evidence="3">sk1b4</strain>
    </source>
</reference>
<keyword evidence="3" id="KW-1185">Reference proteome</keyword>
<dbReference type="Pfam" id="PF02624">
    <property type="entry name" value="YcaO"/>
    <property type="match status" value="1"/>
</dbReference>
<organism evidence="2 3">
    <name type="scientific">Ancrocorticia populi</name>
    <dbReference type="NCBI Taxonomy" id="2175228"/>
    <lineage>
        <taxon>Bacteria</taxon>
        <taxon>Bacillati</taxon>
        <taxon>Actinomycetota</taxon>
        <taxon>Actinomycetes</taxon>
        <taxon>Actinomycetales</taxon>
        <taxon>Actinomycetaceae</taxon>
        <taxon>Ancrocorticia</taxon>
    </lineage>
</organism>
<gene>
    <name evidence="2" type="ORF">DD236_02810</name>
</gene>
<protein>
    <recommendedName>
        <fullName evidence="1">YcaO domain-containing protein</fullName>
    </recommendedName>
</protein>
<dbReference type="PROSITE" id="PS51664">
    <property type="entry name" value="YCAO"/>
    <property type="match status" value="1"/>
</dbReference>
<evidence type="ECO:0000313" key="3">
    <source>
        <dbReference type="Proteomes" id="UP000245283"/>
    </source>
</evidence>
<accession>A0A2V1K888</accession>
<feature type="domain" description="YcaO" evidence="1">
    <location>
        <begin position="226"/>
        <end position="605"/>
    </location>
</feature>
<sequence length="605" mass="65432">MRKRAWKKQKMWKALRTLISALPSLTFSPSHRQLVLLIFLTTGIWPSCARERVTNSMSAIEGLRHTVLPGLHACRACLQEQINVADSFVLRTGAPLTAVRSDRMNPFYPLTVAAARECNFPDGISLDLATLQTRSARSVCRHEKPIEPKSVASAPSISGTGSGRSYRTHPLDYFFRDVAEEDFVSPVHASIGISIDYDLNGLATAKSSGFLIEYRGTDSYTKPWGGHCGNFTDATRLGILEGIERSACEHATITDVRREIPGGITVIGLDGFGLDRGDWRIARPEVGAWAIGQALHSNGALLGEYAAVPERLVFFSPTIDTTPWVQDSSNGCAIGGSAEEAILFGLLEAVERDAFLAAWYGGLSLAPIDPDSIISDESRSYMSRLALSGVEVVFLDATIGVDIPTVIAVCEEPGGSTCVGAGSHPDPERALLSALVEVASDFQVVALHREQRGADLAHMLADFSRVRVMEDHADMFAHPGARPLIRRWRRPGKSPVALASLGHSAARAVPPVTGLDTSLAADLRFSIGQCESAGFAPIAFDLTEGLARTIGAQVWKVVIPGLIPIDFGNYQRVLAMSRLENVAREHGDIRATDEFHPVTIPHPFP</sequence>
<evidence type="ECO:0000259" key="1">
    <source>
        <dbReference type="PROSITE" id="PS51664"/>
    </source>
</evidence>
<comment type="caution">
    <text evidence="2">The sequence shown here is derived from an EMBL/GenBank/DDBJ whole genome shotgun (WGS) entry which is preliminary data.</text>
</comment>
<evidence type="ECO:0000313" key="2">
    <source>
        <dbReference type="EMBL" id="PWF27333.1"/>
    </source>
</evidence>
<dbReference type="InterPro" id="IPR003776">
    <property type="entry name" value="YcaO-like_dom"/>
</dbReference>
<dbReference type="PANTHER" id="PTHR37809:SF1">
    <property type="entry name" value="RIBOSOMAL PROTEIN S12 METHYLTHIOTRANSFERASE ACCESSORY FACTOR YCAO"/>
    <property type="match status" value="1"/>
</dbReference>
<dbReference type="EMBL" id="QETB01000001">
    <property type="protein sequence ID" value="PWF27333.1"/>
    <property type="molecule type" value="Genomic_DNA"/>
</dbReference>
<dbReference type="Proteomes" id="UP000245283">
    <property type="component" value="Unassembled WGS sequence"/>
</dbReference>
<dbReference type="AlphaFoldDB" id="A0A2V1K888"/>
<name>A0A2V1K888_9ACTO</name>
<dbReference type="PANTHER" id="PTHR37809">
    <property type="entry name" value="RIBOSOMAL PROTEIN S12 METHYLTHIOTRANSFERASE ACCESSORY FACTOR YCAO"/>
    <property type="match status" value="1"/>
</dbReference>
<dbReference type="Gene3D" id="3.30.1330.230">
    <property type="match status" value="1"/>
</dbReference>